<dbReference type="Pfam" id="PF00994">
    <property type="entry name" value="MoCF_biosynth"/>
    <property type="match status" value="2"/>
</dbReference>
<comment type="similarity">
    <text evidence="4">In the C-terminal section; belongs to the MoeA family.</text>
</comment>
<evidence type="ECO:0000256" key="14">
    <source>
        <dbReference type="SAM" id="MobiDB-lite"/>
    </source>
</evidence>
<dbReference type="GO" id="GO:0046872">
    <property type="term" value="F:metal ion binding"/>
    <property type="evidence" value="ECO:0007669"/>
    <property type="project" value="UniProtKB-UniRule"/>
</dbReference>
<dbReference type="CDD" id="cd00886">
    <property type="entry name" value="MogA_MoaB"/>
    <property type="match status" value="1"/>
</dbReference>
<comment type="catalytic activity">
    <reaction evidence="13">
        <text>molybdopterin + ATP + H(+) = adenylyl-molybdopterin + diphosphate</text>
        <dbReference type="Rhea" id="RHEA:31331"/>
        <dbReference type="ChEBI" id="CHEBI:15378"/>
        <dbReference type="ChEBI" id="CHEBI:30616"/>
        <dbReference type="ChEBI" id="CHEBI:33019"/>
        <dbReference type="ChEBI" id="CHEBI:58698"/>
        <dbReference type="ChEBI" id="CHEBI:62727"/>
    </reaction>
</comment>
<dbReference type="InterPro" id="IPR036688">
    <property type="entry name" value="MoeA_C_domain_IV_sf"/>
</dbReference>
<dbReference type="GO" id="GO:0005524">
    <property type="term" value="F:ATP binding"/>
    <property type="evidence" value="ECO:0007669"/>
    <property type="project" value="UniProtKB-UniRule"/>
</dbReference>
<dbReference type="InterPro" id="IPR008284">
    <property type="entry name" value="MoCF_biosynth_CS"/>
</dbReference>
<dbReference type="Gene3D" id="2.40.340.10">
    <property type="entry name" value="MoeA, C-terminal, domain IV"/>
    <property type="match status" value="1"/>
</dbReference>
<dbReference type="NCBIfam" id="NF045515">
    <property type="entry name" value="Glp_gephyrin"/>
    <property type="match status" value="1"/>
</dbReference>
<dbReference type="NCBIfam" id="TIGR00177">
    <property type="entry name" value="molyb_syn"/>
    <property type="match status" value="2"/>
</dbReference>
<evidence type="ECO:0000256" key="13">
    <source>
        <dbReference type="RuleBase" id="RU365090"/>
    </source>
</evidence>
<dbReference type="SUPFAM" id="SSF63882">
    <property type="entry name" value="MoeA N-terminal region -like"/>
    <property type="match status" value="1"/>
</dbReference>
<evidence type="ECO:0000256" key="12">
    <source>
        <dbReference type="ARBA" id="ARBA00023268"/>
    </source>
</evidence>
<comment type="function">
    <text evidence="13">Catalyzes two steps in the biosynthesis of the molybdenum cofactor. In the first step, molybdopterin is adenylated. Subsequently, molybdate is inserted into adenylated molybdopterin and AMP is released.</text>
</comment>
<evidence type="ECO:0000256" key="3">
    <source>
        <dbReference type="ARBA" id="ARBA00007589"/>
    </source>
</evidence>
<dbReference type="PANTHER" id="PTHR10192">
    <property type="entry name" value="MOLYBDOPTERIN BIOSYNTHESIS PROTEIN"/>
    <property type="match status" value="1"/>
</dbReference>
<dbReference type="OrthoDB" id="4349954at2759"/>
<dbReference type="FunFam" id="2.170.190.11:FF:000001">
    <property type="entry name" value="Molybdopterin molybdenumtransferase"/>
    <property type="match status" value="1"/>
</dbReference>
<dbReference type="FunFam" id="3.40.980.10:FF:000002">
    <property type="entry name" value="Molybdopterin molybdenumtransferase"/>
    <property type="match status" value="1"/>
</dbReference>
<keyword evidence="6 13" id="KW-0808">Transferase</keyword>
<dbReference type="InterPro" id="IPR036135">
    <property type="entry name" value="MoeA_linker/N_sf"/>
</dbReference>
<keyword evidence="5 13" id="KW-0500">Molybdenum</keyword>
<feature type="compositionally biased region" description="Basic residues" evidence="14">
    <location>
        <begin position="199"/>
        <end position="212"/>
    </location>
</feature>
<comment type="caution">
    <text evidence="16">The sequence shown here is derived from an EMBL/GenBank/DDBJ whole genome shotgun (WGS) entry which is preliminary data.</text>
</comment>
<dbReference type="GO" id="GO:0005829">
    <property type="term" value="C:cytosol"/>
    <property type="evidence" value="ECO:0007669"/>
    <property type="project" value="TreeGrafter"/>
</dbReference>
<dbReference type="InterPro" id="IPR036425">
    <property type="entry name" value="MoaB/Mog-like_dom_sf"/>
</dbReference>
<dbReference type="EMBL" id="NIVC01001264">
    <property type="protein sequence ID" value="PAA70117.1"/>
    <property type="molecule type" value="Genomic_DNA"/>
</dbReference>
<comment type="similarity">
    <text evidence="13">Belongs to the MoeA family.</text>
</comment>
<evidence type="ECO:0000313" key="16">
    <source>
        <dbReference type="EMBL" id="PAA70117.1"/>
    </source>
</evidence>
<dbReference type="InterPro" id="IPR038987">
    <property type="entry name" value="MoeA-like"/>
</dbReference>
<evidence type="ECO:0000256" key="5">
    <source>
        <dbReference type="ARBA" id="ARBA00022505"/>
    </source>
</evidence>
<evidence type="ECO:0000256" key="4">
    <source>
        <dbReference type="ARBA" id="ARBA00008339"/>
    </source>
</evidence>
<evidence type="ECO:0000313" key="17">
    <source>
        <dbReference type="Proteomes" id="UP000215902"/>
    </source>
</evidence>
<dbReference type="SUPFAM" id="SSF63867">
    <property type="entry name" value="MoeA C-terminal domain-like"/>
    <property type="match status" value="1"/>
</dbReference>
<dbReference type="SUPFAM" id="SSF53218">
    <property type="entry name" value="Molybdenum cofactor biosynthesis proteins"/>
    <property type="match status" value="2"/>
</dbReference>
<dbReference type="PROSITE" id="PS01078">
    <property type="entry name" value="MOCF_BIOSYNTHESIS_1"/>
    <property type="match status" value="1"/>
</dbReference>
<keyword evidence="9" id="KW-0067">ATP-binding</keyword>
<reference evidence="16 17" key="1">
    <citation type="submission" date="2017-06" db="EMBL/GenBank/DDBJ databases">
        <title>A platform for efficient transgenesis in Macrostomum lignano, a flatworm model organism for stem cell research.</title>
        <authorList>
            <person name="Berezikov E."/>
        </authorList>
    </citation>
    <scope>NUCLEOTIDE SEQUENCE [LARGE SCALE GENOMIC DNA]</scope>
    <source>
        <strain evidence="16">DV1</strain>
        <tissue evidence="16">Whole organism</tissue>
    </source>
</reference>
<dbReference type="UniPathway" id="UPA00344"/>
<keyword evidence="7 13" id="KW-0479">Metal-binding</keyword>
<dbReference type="Gene3D" id="2.170.190.11">
    <property type="entry name" value="Molybdopterin biosynthesis moea protein, domain 3"/>
    <property type="match status" value="1"/>
</dbReference>
<evidence type="ECO:0000256" key="7">
    <source>
        <dbReference type="ARBA" id="ARBA00022723"/>
    </source>
</evidence>
<feature type="domain" description="MoaB/Mog" evidence="15">
    <location>
        <begin position="426"/>
        <end position="571"/>
    </location>
</feature>
<dbReference type="GO" id="GO:0006777">
    <property type="term" value="P:Mo-molybdopterin cofactor biosynthetic process"/>
    <property type="evidence" value="ECO:0007669"/>
    <property type="project" value="UniProtKB-UniRule"/>
</dbReference>
<gene>
    <name evidence="16" type="ORF">BOX15_Mlig033542g2</name>
</gene>
<dbReference type="Pfam" id="PF03453">
    <property type="entry name" value="MoeA_N"/>
    <property type="match status" value="1"/>
</dbReference>
<dbReference type="PANTHER" id="PTHR10192:SF5">
    <property type="entry name" value="GEPHYRIN"/>
    <property type="match status" value="1"/>
</dbReference>
<protein>
    <recommendedName>
        <fullName evidence="15">MoaB/Mog domain-containing protein</fullName>
    </recommendedName>
</protein>
<comment type="pathway">
    <text evidence="2 13">Cofactor biosynthesis; molybdopterin biosynthesis.</text>
</comment>
<dbReference type="FunFam" id="3.40.980.10:FF:000001">
    <property type="entry name" value="Molybdopterin molybdenumtransferase"/>
    <property type="match status" value="1"/>
</dbReference>
<dbReference type="STRING" id="282301.A0A267FAE2"/>
<keyword evidence="11 13" id="KW-0501">Molybdenum cofactor biosynthesis</keyword>
<feature type="domain" description="MoaB/Mog" evidence="15">
    <location>
        <begin position="12"/>
        <end position="161"/>
    </location>
</feature>
<dbReference type="Proteomes" id="UP000215902">
    <property type="component" value="Unassembled WGS sequence"/>
</dbReference>
<comment type="catalytic activity">
    <reaction evidence="13">
        <text>adenylyl-molybdopterin + molybdate = Mo-molybdopterin + AMP + H(+)</text>
        <dbReference type="Rhea" id="RHEA:35047"/>
        <dbReference type="ChEBI" id="CHEBI:15378"/>
        <dbReference type="ChEBI" id="CHEBI:36264"/>
        <dbReference type="ChEBI" id="CHEBI:62727"/>
        <dbReference type="ChEBI" id="CHEBI:71302"/>
        <dbReference type="ChEBI" id="CHEBI:456215"/>
    </reaction>
</comment>
<dbReference type="InterPro" id="IPR005110">
    <property type="entry name" value="MoeA_linker/N"/>
</dbReference>
<evidence type="ECO:0000256" key="8">
    <source>
        <dbReference type="ARBA" id="ARBA00022741"/>
    </source>
</evidence>
<dbReference type="CDD" id="cd00887">
    <property type="entry name" value="MoeA"/>
    <property type="match status" value="1"/>
</dbReference>
<evidence type="ECO:0000256" key="2">
    <source>
        <dbReference type="ARBA" id="ARBA00005046"/>
    </source>
</evidence>
<dbReference type="GO" id="GO:0061599">
    <property type="term" value="F:molybdopterin molybdotransferase activity"/>
    <property type="evidence" value="ECO:0007669"/>
    <property type="project" value="UniProtKB-UniRule"/>
</dbReference>
<name>A0A267FAE2_9PLAT</name>
<keyword evidence="10 13" id="KW-0460">Magnesium</keyword>
<dbReference type="GO" id="GO:0061598">
    <property type="term" value="F:molybdopterin adenylyltransferase activity"/>
    <property type="evidence" value="ECO:0007669"/>
    <property type="project" value="UniProtKB-UniRule"/>
</dbReference>
<evidence type="ECO:0000256" key="9">
    <source>
        <dbReference type="ARBA" id="ARBA00022840"/>
    </source>
</evidence>
<organism evidence="16 17">
    <name type="scientific">Macrostomum lignano</name>
    <dbReference type="NCBI Taxonomy" id="282301"/>
    <lineage>
        <taxon>Eukaryota</taxon>
        <taxon>Metazoa</taxon>
        <taxon>Spiralia</taxon>
        <taxon>Lophotrochozoa</taxon>
        <taxon>Platyhelminthes</taxon>
        <taxon>Rhabditophora</taxon>
        <taxon>Macrostomorpha</taxon>
        <taxon>Macrostomida</taxon>
        <taxon>Macrostomidae</taxon>
        <taxon>Macrostomum</taxon>
    </lineage>
</organism>
<sequence>MASISSIQIKIGVITISDTAYKSPHADKSGPQLVHLVSKSQYFHTNPDNIFQVIVPDETQMIEEQLKTFSDAFHCDVILTTGGTGFTPRDVTPEATSRVLDRRADGLSTALLLKSLESTPYAVLSRGVSGMRGQTLIVNLPGSQKAVDECFAVLEPVLAHAVKQLQGRIVEVKAEHVEMQQSAHSRHHLHHHQSEPQQQHHHSHHHRHHHGHSTSPSQQLQQALTKSLVNEAQIANRPRQSPYPLISVDEAVSTVLDSVTSLPAETVNCATASVLGRILASDVIAKEPLPPFRASVKDGYAVRARDGAGRRRVVDVVTAGDESSVVLQAHCAIRVSTGGPVPSGADAVVQVEDTKLIESSPDLTKELVIEVLKPPAEGQDIRPVGSDIALGAKVLDAGAKIGPCELGILASIGCSLVPVHKLPTVGVASTGNELMEPFGAGLGGAKIRDSNRTTLLAMLSSHGFPVVDLGIIPDKADCLVTAFEKAIKTCQVIVTTGGVSMGERDLVKQVLTADFNATLHFAQVRMKPGKPTSFATLSVANRHPVLFFGLPGNPVSAFVTANLYVIPACRRLGGWSTPQRSVFNVKLGQEIRLDPRPEYHRCTLQWPSGIDADVLPTAWSTGSQASSRLLSCQSASGLLILPARSDSLLSLPAGHVTQCMLLDCP</sequence>
<evidence type="ECO:0000256" key="6">
    <source>
        <dbReference type="ARBA" id="ARBA00022679"/>
    </source>
</evidence>
<evidence type="ECO:0000259" key="15">
    <source>
        <dbReference type="SMART" id="SM00852"/>
    </source>
</evidence>
<dbReference type="PROSITE" id="PS01079">
    <property type="entry name" value="MOCF_BIOSYNTHESIS_2"/>
    <property type="match status" value="1"/>
</dbReference>
<dbReference type="Gene3D" id="3.90.105.10">
    <property type="entry name" value="Molybdopterin biosynthesis moea protein, domain 2"/>
    <property type="match status" value="1"/>
</dbReference>
<keyword evidence="12" id="KW-0511">Multifunctional enzyme</keyword>
<dbReference type="AlphaFoldDB" id="A0A267FAE2"/>
<keyword evidence="17" id="KW-1185">Reference proteome</keyword>
<keyword evidence="8" id="KW-0547">Nucleotide-binding</keyword>
<accession>A0A267FAE2</accession>
<dbReference type="Gene3D" id="3.40.980.10">
    <property type="entry name" value="MoaB/Mog-like domain"/>
    <property type="match status" value="2"/>
</dbReference>
<comment type="similarity">
    <text evidence="3">In the N-terminal section; belongs to the MoaB/Mog family.</text>
</comment>
<comment type="cofactor">
    <cofactor evidence="1 13">
        <name>Mg(2+)</name>
        <dbReference type="ChEBI" id="CHEBI:18420"/>
    </cofactor>
</comment>
<proteinExistence type="inferred from homology"/>
<evidence type="ECO:0000256" key="1">
    <source>
        <dbReference type="ARBA" id="ARBA00001946"/>
    </source>
</evidence>
<dbReference type="InterPro" id="IPR001453">
    <property type="entry name" value="MoaB/Mog_dom"/>
</dbReference>
<dbReference type="SMART" id="SM00852">
    <property type="entry name" value="MoCF_biosynth"/>
    <property type="match status" value="2"/>
</dbReference>
<evidence type="ECO:0000256" key="11">
    <source>
        <dbReference type="ARBA" id="ARBA00023150"/>
    </source>
</evidence>
<feature type="region of interest" description="Disordered" evidence="14">
    <location>
        <begin position="178"/>
        <end position="223"/>
    </location>
</feature>
<evidence type="ECO:0000256" key="10">
    <source>
        <dbReference type="ARBA" id="ARBA00022842"/>
    </source>
</evidence>